<gene>
    <name evidence="2" type="ORF">V8G54_024138</name>
</gene>
<keyword evidence="1" id="KW-0732">Signal</keyword>
<evidence type="ECO:0000313" key="3">
    <source>
        <dbReference type="Proteomes" id="UP001374535"/>
    </source>
</evidence>
<accession>A0AAQ3RR13</accession>
<reference evidence="2 3" key="1">
    <citation type="journal article" date="2023" name="Life. Sci Alliance">
        <title>Evolutionary insights into 3D genome organization and epigenetic landscape of Vigna mungo.</title>
        <authorList>
            <person name="Junaid A."/>
            <person name="Singh B."/>
            <person name="Bhatia S."/>
        </authorList>
    </citation>
    <scope>NUCLEOTIDE SEQUENCE [LARGE SCALE GENOMIC DNA]</scope>
    <source>
        <strain evidence="2">Urdbean</strain>
    </source>
</reference>
<protein>
    <submittedName>
        <fullName evidence="2">Uncharacterized protein</fullName>
    </submittedName>
</protein>
<dbReference type="Proteomes" id="UP001374535">
    <property type="component" value="Chromosome 7"/>
</dbReference>
<proteinExistence type="predicted"/>
<organism evidence="2 3">
    <name type="scientific">Vigna mungo</name>
    <name type="common">Black gram</name>
    <name type="synonym">Phaseolus mungo</name>
    <dbReference type="NCBI Taxonomy" id="3915"/>
    <lineage>
        <taxon>Eukaryota</taxon>
        <taxon>Viridiplantae</taxon>
        <taxon>Streptophyta</taxon>
        <taxon>Embryophyta</taxon>
        <taxon>Tracheophyta</taxon>
        <taxon>Spermatophyta</taxon>
        <taxon>Magnoliopsida</taxon>
        <taxon>eudicotyledons</taxon>
        <taxon>Gunneridae</taxon>
        <taxon>Pentapetalae</taxon>
        <taxon>rosids</taxon>
        <taxon>fabids</taxon>
        <taxon>Fabales</taxon>
        <taxon>Fabaceae</taxon>
        <taxon>Papilionoideae</taxon>
        <taxon>50 kb inversion clade</taxon>
        <taxon>NPAAA clade</taxon>
        <taxon>indigoferoid/millettioid clade</taxon>
        <taxon>Phaseoleae</taxon>
        <taxon>Vigna</taxon>
    </lineage>
</organism>
<evidence type="ECO:0000313" key="2">
    <source>
        <dbReference type="EMBL" id="WVZ03332.1"/>
    </source>
</evidence>
<name>A0AAQ3RR13_VIGMU</name>
<dbReference type="AlphaFoldDB" id="A0AAQ3RR13"/>
<feature type="signal peptide" evidence="1">
    <location>
        <begin position="1"/>
        <end position="24"/>
    </location>
</feature>
<keyword evidence="3" id="KW-1185">Reference proteome</keyword>
<dbReference type="EMBL" id="CP144694">
    <property type="protein sequence ID" value="WVZ03332.1"/>
    <property type="molecule type" value="Genomic_DNA"/>
</dbReference>
<sequence length="108" mass="12215">MEKVEIKTIVVLVMVMILLSFTHAELNNKANAFGCSIKCAFKCELKSRSEYDKCMKDCESHCNKLSSDPIYKCFTSCDLMKVIAYNTGAHDLANNVMNTCMQECIKKL</sequence>
<evidence type="ECO:0000256" key="1">
    <source>
        <dbReference type="SAM" id="SignalP"/>
    </source>
</evidence>
<feature type="chain" id="PRO_5042876767" evidence="1">
    <location>
        <begin position="25"/>
        <end position="108"/>
    </location>
</feature>